<keyword evidence="2" id="KW-0732">Signal</keyword>
<evidence type="ECO:0000256" key="2">
    <source>
        <dbReference type="SAM" id="SignalP"/>
    </source>
</evidence>
<feature type="compositionally biased region" description="Low complexity" evidence="1">
    <location>
        <begin position="244"/>
        <end position="276"/>
    </location>
</feature>
<feature type="domain" description="SPOR" evidence="3">
    <location>
        <begin position="279"/>
        <end position="356"/>
    </location>
</feature>
<evidence type="ECO:0000256" key="1">
    <source>
        <dbReference type="SAM" id="MobiDB-lite"/>
    </source>
</evidence>
<dbReference type="Pfam" id="PF05036">
    <property type="entry name" value="SPOR"/>
    <property type="match status" value="1"/>
</dbReference>
<feature type="region of interest" description="Disordered" evidence="1">
    <location>
        <begin position="208"/>
        <end position="276"/>
    </location>
</feature>
<feature type="chain" id="PRO_5028871636" evidence="2">
    <location>
        <begin position="19"/>
        <end position="356"/>
    </location>
</feature>
<accession>A0A7H9BV59</accession>
<evidence type="ECO:0000259" key="3">
    <source>
        <dbReference type="PROSITE" id="PS51724"/>
    </source>
</evidence>
<dbReference type="InterPro" id="IPR007730">
    <property type="entry name" value="SPOR-like_dom"/>
</dbReference>
<protein>
    <submittedName>
        <fullName evidence="4">SPOR domain-containing protein</fullName>
    </submittedName>
</protein>
<evidence type="ECO:0000313" key="4">
    <source>
        <dbReference type="EMBL" id="QLH14668.1"/>
    </source>
</evidence>
<organism evidence="4 5">
    <name type="scientific">Paracoccus pantotrophus</name>
    <name type="common">Thiosphaera pantotropha</name>
    <dbReference type="NCBI Taxonomy" id="82367"/>
    <lineage>
        <taxon>Bacteria</taxon>
        <taxon>Pseudomonadati</taxon>
        <taxon>Pseudomonadota</taxon>
        <taxon>Alphaproteobacteria</taxon>
        <taxon>Rhodobacterales</taxon>
        <taxon>Paracoccaceae</taxon>
        <taxon>Paracoccus</taxon>
    </lineage>
</organism>
<gene>
    <name evidence="4" type="ORF">HYQ43_10170</name>
</gene>
<dbReference type="SUPFAM" id="SSF110997">
    <property type="entry name" value="Sporulation related repeat"/>
    <property type="match status" value="1"/>
</dbReference>
<evidence type="ECO:0000313" key="5">
    <source>
        <dbReference type="Proteomes" id="UP000509322"/>
    </source>
</evidence>
<dbReference type="InterPro" id="IPR036680">
    <property type="entry name" value="SPOR-like_sf"/>
</dbReference>
<name>A0A7H9BV59_PARPN</name>
<dbReference type="Proteomes" id="UP000509322">
    <property type="component" value="Chromosome 2"/>
</dbReference>
<feature type="signal peptide" evidence="2">
    <location>
        <begin position="1"/>
        <end position="18"/>
    </location>
</feature>
<dbReference type="GO" id="GO:0042834">
    <property type="term" value="F:peptidoglycan binding"/>
    <property type="evidence" value="ECO:0007669"/>
    <property type="project" value="InterPro"/>
</dbReference>
<dbReference type="RefSeq" id="WP_028709925.1">
    <property type="nucleotide sequence ID" value="NZ_CP038203.1"/>
</dbReference>
<feature type="compositionally biased region" description="Pro residues" evidence="1">
    <location>
        <begin position="221"/>
        <end position="243"/>
    </location>
</feature>
<dbReference type="Gene3D" id="3.30.70.1070">
    <property type="entry name" value="Sporulation related repeat"/>
    <property type="match status" value="1"/>
</dbReference>
<dbReference type="AlphaFoldDB" id="A0A7H9BV59"/>
<sequence length="356" mass="36820">MRVVLWLMLALLPGLALAQAPRPAEEPPADFTSRQYIDSRGCVFLRDELGGWAARLARDGTPICGYPPTLSARGAQGEPKLRALAPAAGRGRAELLEEALSQQVITNLRPGELASDPRPMERLPDLGPEPHPPAPADALRAALTAAPALRQGMGAALHPNRRLCELLGYDGGPGAAGLDDPTQGYCGGLPKSELSRLSFMRPVGSAAGAGMIAPPDRETAVPPPPAAVRPAPPPAARPAPEKPLPAGSASASAPTAKASAPARGKAPAAAPAAPSSAGMIPAGARYVQVGTFADPRNAERAAARIAQMGYPLLRGRDQAGGREVQFLVAGPFPDRESIVRALDAIRKAGFRDAFPR</sequence>
<dbReference type="PROSITE" id="PS51724">
    <property type="entry name" value="SPOR"/>
    <property type="match status" value="1"/>
</dbReference>
<dbReference type="EMBL" id="CP058690">
    <property type="protein sequence ID" value="QLH14668.1"/>
    <property type="molecule type" value="Genomic_DNA"/>
</dbReference>
<feature type="region of interest" description="Disordered" evidence="1">
    <location>
        <begin position="111"/>
        <end position="134"/>
    </location>
</feature>
<reference evidence="4 5" key="1">
    <citation type="submission" date="2020-07" db="EMBL/GenBank/DDBJ databases">
        <title>The complete genome of Paracoccus pantotrophus ACCC 10489.</title>
        <authorList>
            <person name="Si Y."/>
        </authorList>
    </citation>
    <scope>NUCLEOTIDE SEQUENCE [LARGE SCALE GENOMIC DNA]</scope>
    <source>
        <strain evidence="4 5">ACCC10489</strain>
    </source>
</reference>
<proteinExistence type="predicted"/>